<evidence type="ECO:0000313" key="2">
    <source>
        <dbReference type="EnsemblMetazoa" id="CapteP195210"/>
    </source>
</evidence>
<dbReference type="AlphaFoldDB" id="R7U238"/>
<reference evidence="3" key="1">
    <citation type="submission" date="2012-12" db="EMBL/GenBank/DDBJ databases">
        <authorList>
            <person name="Hellsten U."/>
            <person name="Grimwood J."/>
            <person name="Chapman J.A."/>
            <person name="Shapiro H."/>
            <person name="Aerts A."/>
            <person name="Otillar R.P."/>
            <person name="Terry A.Y."/>
            <person name="Boore J.L."/>
            <person name="Simakov O."/>
            <person name="Marletaz F."/>
            <person name="Cho S.-J."/>
            <person name="Edsinger-Gonzales E."/>
            <person name="Havlak P."/>
            <person name="Kuo D.-H."/>
            <person name="Larsson T."/>
            <person name="Lv J."/>
            <person name="Arendt D."/>
            <person name="Savage R."/>
            <person name="Osoegawa K."/>
            <person name="de Jong P."/>
            <person name="Lindberg D.R."/>
            <person name="Seaver E.C."/>
            <person name="Weisblat D.A."/>
            <person name="Putnam N.H."/>
            <person name="Grigoriev I.V."/>
            <person name="Rokhsar D.S."/>
        </authorList>
    </citation>
    <scope>NUCLEOTIDE SEQUENCE</scope>
    <source>
        <strain evidence="3">I ESC-2004</strain>
    </source>
</reference>
<dbReference type="Proteomes" id="UP000014760">
    <property type="component" value="Unassembled WGS sequence"/>
</dbReference>
<proteinExistence type="predicted"/>
<name>R7U238_CAPTE</name>
<evidence type="ECO:0000313" key="3">
    <source>
        <dbReference type="Proteomes" id="UP000014760"/>
    </source>
</evidence>
<sequence length="238" mass="27046">MDVRSLLDIVLCMADVNLEGFSEFYDELLQKCEHLRLEDLTDSQALDMCMSYVLQRRHVPEKLVHLIPGSVQYNVSHGLTNAKNKVQTIAKFSSVSPSCNFVEDDSEVESSMKRKKKLQDIVQHLEDAIPNCKIITNFTTDRGIEIDILLTMGSEDLEEPPVNVAIVLLPSNTCHRNSNSIRGMARFLVEEVKSEGFPVILIKEFKWNAVPLPERSGYLMNRVKNFNAYQDLELSLSL</sequence>
<organism evidence="1">
    <name type="scientific">Capitella teleta</name>
    <name type="common">Polychaete worm</name>
    <dbReference type="NCBI Taxonomy" id="283909"/>
    <lineage>
        <taxon>Eukaryota</taxon>
        <taxon>Metazoa</taxon>
        <taxon>Spiralia</taxon>
        <taxon>Lophotrochozoa</taxon>
        <taxon>Annelida</taxon>
        <taxon>Polychaeta</taxon>
        <taxon>Sedentaria</taxon>
        <taxon>Scolecida</taxon>
        <taxon>Capitellidae</taxon>
        <taxon>Capitella</taxon>
    </lineage>
</organism>
<accession>R7U238</accession>
<reference evidence="2" key="3">
    <citation type="submission" date="2015-06" db="UniProtKB">
        <authorList>
            <consortium name="EnsemblMetazoa"/>
        </authorList>
    </citation>
    <scope>IDENTIFICATION</scope>
</reference>
<dbReference type="EMBL" id="AMQN01009791">
    <property type="status" value="NOT_ANNOTATED_CDS"/>
    <property type="molecule type" value="Genomic_DNA"/>
</dbReference>
<evidence type="ECO:0008006" key="4">
    <source>
        <dbReference type="Google" id="ProtNLM"/>
    </source>
</evidence>
<evidence type="ECO:0000313" key="1">
    <source>
        <dbReference type="EMBL" id="ELU00055.1"/>
    </source>
</evidence>
<protein>
    <recommendedName>
        <fullName evidence="4">RAP domain-containing protein</fullName>
    </recommendedName>
</protein>
<dbReference type="EMBL" id="KB306242">
    <property type="protein sequence ID" value="ELU00055.1"/>
    <property type="molecule type" value="Genomic_DNA"/>
</dbReference>
<dbReference type="HOGENOM" id="CLU_1166794_0_0_1"/>
<gene>
    <name evidence="1" type="ORF">CAPTEDRAFT_195210</name>
</gene>
<dbReference type="EnsemblMetazoa" id="CapteT195210">
    <property type="protein sequence ID" value="CapteP195210"/>
    <property type="gene ID" value="CapteG195210"/>
</dbReference>
<reference evidence="1 3" key="2">
    <citation type="journal article" date="2013" name="Nature">
        <title>Insights into bilaterian evolution from three spiralian genomes.</title>
        <authorList>
            <person name="Simakov O."/>
            <person name="Marletaz F."/>
            <person name="Cho S.J."/>
            <person name="Edsinger-Gonzales E."/>
            <person name="Havlak P."/>
            <person name="Hellsten U."/>
            <person name="Kuo D.H."/>
            <person name="Larsson T."/>
            <person name="Lv J."/>
            <person name="Arendt D."/>
            <person name="Savage R."/>
            <person name="Osoegawa K."/>
            <person name="de Jong P."/>
            <person name="Grimwood J."/>
            <person name="Chapman J.A."/>
            <person name="Shapiro H."/>
            <person name="Aerts A."/>
            <person name="Otillar R.P."/>
            <person name="Terry A.Y."/>
            <person name="Boore J.L."/>
            <person name="Grigoriev I.V."/>
            <person name="Lindberg D.R."/>
            <person name="Seaver E.C."/>
            <person name="Weisblat D.A."/>
            <person name="Putnam N.H."/>
            <person name="Rokhsar D.S."/>
        </authorList>
    </citation>
    <scope>NUCLEOTIDE SEQUENCE</scope>
    <source>
        <strain evidence="1 3">I ESC-2004</strain>
    </source>
</reference>
<keyword evidence="3" id="KW-1185">Reference proteome</keyword>